<dbReference type="Ensembl" id="ENSMMOT00000027792.1">
    <property type="protein sequence ID" value="ENSMMOP00000027327.1"/>
    <property type="gene ID" value="ENSMMOG00000020666.1"/>
</dbReference>
<protein>
    <recommendedName>
        <fullName evidence="1">C-type lectin domain-containing protein</fullName>
    </recommendedName>
</protein>
<dbReference type="Pfam" id="PF00059">
    <property type="entry name" value="Lectin_C"/>
    <property type="match status" value="1"/>
</dbReference>
<organism evidence="2 3">
    <name type="scientific">Mola mola</name>
    <name type="common">Ocean sunfish</name>
    <name type="synonym">Tetraodon mola</name>
    <dbReference type="NCBI Taxonomy" id="94237"/>
    <lineage>
        <taxon>Eukaryota</taxon>
        <taxon>Metazoa</taxon>
        <taxon>Chordata</taxon>
        <taxon>Craniata</taxon>
        <taxon>Vertebrata</taxon>
        <taxon>Euteleostomi</taxon>
        <taxon>Actinopterygii</taxon>
        <taxon>Neopterygii</taxon>
        <taxon>Teleostei</taxon>
        <taxon>Neoteleostei</taxon>
        <taxon>Acanthomorphata</taxon>
        <taxon>Eupercaria</taxon>
        <taxon>Tetraodontiformes</taxon>
        <taxon>Molidae</taxon>
        <taxon>Mola</taxon>
    </lineage>
</organism>
<feature type="domain" description="C-type lectin" evidence="1">
    <location>
        <begin position="23"/>
        <end position="128"/>
    </location>
</feature>
<sequence>VTSFLFPPSVWLCAPVCCLPHQYHLIPTALPWSRAQTYCREHHADLATVSDTEDVERLLNAARGSAGKAWIGLHDNPTSWRWSFSDSCYYGEKEADYRNWGFGQPDNFFGDEMCVRMRAGGAWESSRCFLSVSLRLITPCHQT</sequence>
<proteinExistence type="predicted"/>
<dbReference type="Gene3D" id="3.10.100.10">
    <property type="entry name" value="Mannose-Binding Protein A, subunit A"/>
    <property type="match status" value="1"/>
</dbReference>
<dbReference type="SUPFAM" id="SSF56436">
    <property type="entry name" value="C-type lectin-like"/>
    <property type="match status" value="1"/>
</dbReference>
<dbReference type="InterPro" id="IPR001304">
    <property type="entry name" value="C-type_lectin-like"/>
</dbReference>
<dbReference type="SMART" id="SM00034">
    <property type="entry name" value="CLECT"/>
    <property type="match status" value="1"/>
</dbReference>
<dbReference type="AlphaFoldDB" id="A0A3Q4BY31"/>
<reference evidence="2" key="1">
    <citation type="submission" date="2025-08" db="UniProtKB">
        <authorList>
            <consortium name="Ensembl"/>
        </authorList>
    </citation>
    <scope>IDENTIFICATION</scope>
</reference>
<dbReference type="PANTHER" id="PTHR45784">
    <property type="entry name" value="C-TYPE LECTIN DOMAIN FAMILY 20 MEMBER A-RELATED"/>
    <property type="match status" value="1"/>
</dbReference>
<dbReference type="PROSITE" id="PS50041">
    <property type="entry name" value="C_TYPE_LECTIN_2"/>
    <property type="match status" value="1"/>
</dbReference>
<dbReference type="STRING" id="94237.ENSMMOP00000027327"/>
<keyword evidence="3" id="KW-1185">Reference proteome</keyword>
<evidence type="ECO:0000313" key="3">
    <source>
        <dbReference type="Proteomes" id="UP000261620"/>
    </source>
</evidence>
<dbReference type="InterPro" id="IPR016187">
    <property type="entry name" value="CTDL_fold"/>
</dbReference>
<dbReference type="PANTHER" id="PTHR45784:SF3">
    <property type="entry name" value="C-TYPE LECTIN DOMAIN FAMILY 4 MEMBER K-LIKE-RELATED"/>
    <property type="match status" value="1"/>
</dbReference>
<accession>A0A3Q4BY31</accession>
<evidence type="ECO:0000259" key="1">
    <source>
        <dbReference type="PROSITE" id="PS50041"/>
    </source>
</evidence>
<dbReference type="OMA" id="CKHEFLI"/>
<reference evidence="2" key="2">
    <citation type="submission" date="2025-09" db="UniProtKB">
        <authorList>
            <consortium name="Ensembl"/>
        </authorList>
    </citation>
    <scope>IDENTIFICATION</scope>
</reference>
<dbReference type="Proteomes" id="UP000261620">
    <property type="component" value="Unplaced"/>
</dbReference>
<dbReference type="InterPro" id="IPR016186">
    <property type="entry name" value="C-type_lectin-like/link_sf"/>
</dbReference>
<name>A0A3Q4BY31_MOLML</name>
<evidence type="ECO:0000313" key="2">
    <source>
        <dbReference type="Ensembl" id="ENSMMOP00000027327.1"/>
    </source>
</evidence>